<comment type="caution">
    <text evidence="2">The sequence shown here is derived from an EMBL/GenBank/DDBJ whole genome shotgun (WGS) entry which is preliminary data.</text>
</comment>
<reference evidence="2 3" key="1">
    <citation type="submission" date="2021-06" db="EMBL/GenBank/DDBJ databases">
        <title>Caerostris darwini draft genome.</title>
        <authorList>
            <person name="Kono N."/>
            <person name="Arakawa K."/>
        </authorList>
    </citation>
    <scope>NUCLEOTIDE SEQUENCE [LARGE SCALE GENOMIC DNA]</scope>
</reference>
<accession>A0AAV4TWY1</accession>
<dbReference type="Proteomes" id="UP001054837">
    <property type="component" value="Unassembled WGS sequence"/>
</dbReference>
<protein>
    <recommendedName>
        <fullName evidence="1">Vacuolar ATPase assembly protein VMA22</fullName>
    </recommendedName>
</protein>
<evidence type="ECO:0000313" key="3">
    <source>
        <dbReference type="Proteomes" id="UP001054837"/>
    </source>
</evidence>
<dbReference type="PANTHER" id="PTHR31996">
    <property type="entry name" value="COILED-COIL DOMAIN-CONTAINING PROTEIN 115"/>
    <property type="match status" value="1"/>
</dbReference>
<name>A0AAV4TWY1_9ARAC</name>
<evidence type="ECO:0000313" key="2">
    <source>
        <dbReference type="EMBL" id="GIY48768.1"/>
    </source>
</evidence>
<sequence>MSENYKSELDVSNEMDELALVILNILKNIMIERKYLDANLKEGYINMSKSRYLMRGQKISILQVNTTNLLATFKINSYLDIADDVKYFSYRSLDDTVLLKDPFAEEDTCVRLRSVKLNNQSEKEIEQTYIETKCETAAEDSGDPNSSTITNFNDPLKWFGVLVPESLRTCQSHFKQSLNTILKIASLQNKLKACSKKFKDLSLKKSVLISEK</sequence>
<evidence type="ECO:0000256" key="1">
    <source>
        <dbReference type="ARBA" id="ARBA00093634"/>
    </source>
</evidence>
<gene>
    <name evidence="2" type="primary">AVEN_187518_1</name>
    <name evidence="2" type="ORF">CDAR_314911</name>
</gene>
<dbReference type="PANTHER" id="PTHR31996:SF2">
    <property type="entry name" value="COILED-COIL DOMAIN-CONTAINING PROTEIN 115"/>
    <property type="match status" value="1"/>
</dbReference>
<proteinExistence type="predicted"/>
<dbReference type="GO" id="GO:0051082">
    <property type="term" value="F:unfolded protein binding"/>
    <property type="evidence" value="ECO:0007669"/>
    <property type="project" value="TreeGrafter"/>
</dbReference>
<dbReference type="InterPro" id="IPR040357">
    <property type="entry name" value="Vma22/CCDC115"/>
</dbReference>
<dbReference type="AlphaFoldDB" id="A0AAV4TWY1"/>
<dbReference type="EMBL" id="BPLQ01010149">
    <property type="protein sequence ID" value="GIY48768.1"/>
    <property type="molecule type" value="Genomic_DNA"/>
</dbReference>
<dbReference type="Pfam" id="PF21730">
    <property type="entry name" value="Vma22_CCDC115"/>
    <property type="match status" value="1"/>
</dbReference>
<keyword evidence="3" id="KW-1185">Reference proteome</keyword>
<dbReference type="GO" id="GO:0070072">
    <property type="term" value="P:vacuolar proton-transporting V-type ATPase complex assembly"/>
    <property type="evidence" value="ECO:0007669"/>
    <property type="project" value="InterPro"/>
</dbReference>
<organism evidence="2 3">
    <name type="scientific">Caerostris darwini</name>
    <dbReference type="NCBI Taxonomy" id="1538125"/>
    <lineage>
        <taxon>Eukaryota</taxon>
        <taxon>Metazoa</taxon>
        <taxon>Ecdysozoa</taxon>
        <taxon>Arthropoda</taxon>
        <taxon>Chelicerata</taxon>
        <taxon>Arachnida</taxon>
        <taxon>Araneae</taxon>
        <taxon>Araneomorphae</taxon>
        <taxon>Entelegynae</taxon>
        <taxon>Araneoidea</taxon>
        <taxon>Araneidae</taxon>
        <taxon>Caerostris</taxon>
    </lineage>
</organism>